<reference evidence="1 2" key="2">
    <citation type="journal article" date="2022" name="Mol. Ecol. Resour.">
        <title>The genomes of chicory, endive, great burdock and yacon provide insights into Asteraceae paleo-polyploidization history and plant inulin production.</title>
        <authorList>
            <person name="Fan W."/>
            <person name="Wang S."/>
            <person name="Wang H."/>
            <person name="Wang A."/>
            <person name="Jiang F."/>
            <person name="Liu H."/>
            <person name="Zhao H."/>
            <person name="Xu D."/>
            <person name="Zhang Y."/>
        </authorList>
    </citation>
    <scope>NUCLEOTIDE SEQUENCE [LARGE SCALE GENOMIC DNA]</scope>
    <source>
        <strain evidence="2">cv. Punajuju</strain>
        <tissue evidence="1">Leaves</tissue>
    </source>
</reference>
<name>A0ACB9F3M9_CICIN</name>
<evidence type="ECO:0000313" key="1">
    <source>
        <dbReference type="EMBL" id="KAI3765252.1"/>
    </source>
</evidence>
<dbReference type="EMBL" id="CM042011">
    <property type="protein sequence ID" value="KAI3765252.1"/>
    <property type="molecule type" value="Genomic_DNA"/>
</dbReference>
<proteinExistence type="predicted"/>
<reference evidence="2" key="1">
    <citation type="journal article" date="2022" name="Mol. Ecol. Resour.">
        <title>The genomes of chicory, endive, great burdock and yacon provide insights into Asteraceae palaeo-polyploidization history and plant inulin production.</title>
        <authorList>
            <person name="Fan W."/>
            <person name="Wang S."/>
            <person name="Wang H."/>
            <person name="Wang A."/>
            <person name="Jiang F."/>
            <person name="Liu H."/>
            <person name="Zhao H."/>
            <person name="Xu D."/>
            <person name="Zhang Y."/>
        </authorList>
    </citation>
    <scope>NUCLEOTIDE SEQUENCE [LARGE SCALE GENOMIC DNA]</scope>
    <source>
        <strain evidence="2">cv. Punajuju</strain>
    </source>
</reference>
<sequence length="78" mass="8503">MVHRSSPSVNKNCRNIKDKRALPEAREATEVEETSDVRQSSDNREGRGPLVLVQKEDIEAGNGSGRGVAGKPFLDVTL</sequence>
<accession>A0ACB9F3M9</accession>
<keyword evidence="2" id="KW-1185">Reference proteome</keyword>
<organism evidence="1 2">
    <name type="scientific">Cichorium intybus</name>
    <name type="common">Chicory</name>
    <dbReference type="NCBI Taxonomy" id="13427"/>
    <lineage>
        <taxon>Eukaryota</taxon>
        <taxon>Viridiplantae</taxon>
        <taxon>Streptophyta</taxon>
        <taxon>Embryophyta</taxon>
        <taxon>Tracheophyta</taxon>
        <taxon>Spermatophyta</taxon>
        <taxon>Magnoliopsida</taxon>
        <taxon>eudicotyledons</taxon>
        <taxon>Gunneridae</taxon>
        <taxon>Pentapetalae</taxon>
        <taxon>asterids</taxon>
        <taxon>campanulids</taxon>
        <taxon>Asterales</taxon>
        <taxon>Asteraceae</taxon>
        <taxon>Cichorioideae</taxon>
        <taxon>Cichorieae</taxon>
        <taxon>Cichoriinae</taxon>
        <taxon>Cichorium</taxon>
    </lineage>
</organism>
<dbReference type="Proteomes" id="UP001055811">
    <property type="component" value="Linkage Group LG03"/>
</dbReference>
<protein>
    <submittedName>
        <fullName evidence="1">Uncharacterized protein</fullName>
    </submittedName>
</protein>
<evidence type="ECO:0000313" key="2">
    <source>
        <dbReference type="Proteomes" id="UP001055811"/>
    </source>
</evidence>
<comment type="caution">
    <text evidence="1">The sequence shown here is derived from an EMBL/GenBank/DDBJ whole genome shotgun (WGS) entry which is preliminary data.</text>
</comment>
<gene>
    <name evidence="1" type="ORF">L2E82_15282</name>
</gene>